<keyword evidence="2 6" id="KW-0812">Transmembrane</keyword>
<dbReference type="InterPro" id="IPR036259">
    <property type="entry name" value="MFS_trans_sf"/>
</dbReference>
<dbReference type="PANTHER" id="PTHR23542">
    <property type="match status" value="1"/>
</dbReference>
<keyword evidence="9" id="KW-1185">Reference proteome</keyword>
<feature type="transmembrane region" description="Helical" evidence="6">
    <location>
        <begin position="391"/>
        <end position="413"/>
    </location>
</feature>
<keyword evidence="4 6" id="KW-0472">Membrane</keyword>
<feature type="transmembrane region" description="Helical" evidence="6">
    <location>
        <begin position="129"/>
        <end position="150"/>
    </location>
</feature>
<evidence type="ECO:0000256" key="5">
    <source>
        <dbReference type="SAM" id="MobiDB-lite"/>
    </source>
</evidence>
<evidence type="ECO:0000259" key="7">
    <source>
        <dbReference type="PROSITE" id="PS50850"/>
    </source>
</evidence>
<feature type="region of interest" description="Disordered" evidence="5">
    <location>
        <begin position="1"/>
        <end position="53"/>
    </location>
</feature>
<comment type="caution">
    <text evidence="8">The sequence shown here is derived from an EMBL/GenBank/DDBJ whole genome shotgun (WGS) entry which is preliminary data.</text>
</comment>
<feature type="transmembrane region" description="Helical" evidence="6">
    <location>
        <begin position="69"/>
        <end position="91"/>
    </location>
</feature>
<dbReference type="EMBL" id="BAAATA010000032">
    <property type="protein sequence ID" value="GAA2502700.1"/>
    <property type="molecule type" value="Genomic_DNA"/>
</dbReference>
<gene>
    <name evidence="8" type="ORF">GCM10010406_44070</name>
</gene>
<sequence>MASSPTVPPNEHDPSPGGAAPPGPAATVTATEALGAPQAPPGPTAAPGGASAGSHGYRALLSTPGAWRFLVPGFAARLPYAMLGLGIVLLLEHTTGSYGTAGAVAAAAAIAQALAGPHVGRLADRRGQAAVVVPASVAHALSVSALTALALTGAPLWALFAAALAAGGTTPQIGPMIRSRWMTRLGPSPLTGTAFAFESVTDEFTFVVGPVVTTALCTAVHPAAGLAATAALVLAGGLLFAAQRTGAPAATGRARPGTRHAGAMSAPGLRLLVVAFLGIGTVFGSLQVSLAAFARETGTPGLAGWLYAVFAGGSMAAGVLYGAVRRRSALDRQLLVTYALLVLAAAPLWTARSPLPLGAVALLCGLAVAPTLITGFTLAEVVVPDNAKTEAFTWLTGAVGLGLAAGSTVAGQLADLVGARAGLAVPAVGTGCAFVLLLLARRLLRPTPRP</sequence>
<organism evidence="8 9">
    <name type="scientific">Streptomyces thermolineatus</name>
    <dbReference type="NCBI Taxonomy" id="44033"/>
    <lineage>
        <taxon>Bacteria</taxon>
        <taxon>Bacillati</taxon>
        <taxon>Actinomycetota</taxon>
        <taxon>Actinomycetes</taxon>
        <taxon>Kitasatosporales</taxon>
        <taxon>Streptomycetaceae</taxon>
        <taxon>Streptomyces</taxon>
    </lineage>
</organism>
<dbReference type="InterPro" id="IPR020846">
    <property type="entry name" value="MFS_dom"/>
</dbReference>
<feature type="domain" description="Major facilitator superfamily (MFS) profile" evidence="7">
    <location>
        <begin position="268"/>
        <end position="450"/>
    </location>
</feature>
<evidence type="ECO:0000256" key="6">
    <source>
        <dbReference type="SAM" id="Phobius"/>
    </source>
</evidence>
<feature type="transmembrane region" description="Helical" evidence="6">
    <location>
        <begin position="269"/>
        <end position="293"/>
    </location>
</feature>
<dbReference type="Pfam" id="PF07690">
    <property type="entry name" value="MFS_1"/>
    <property type="match status" value="1"/>
</dbReference>
<feature type="transmembrane region" description="Helical" evidence="6">
    <location>
        <begin position="335"/>
        <end position="351"/>
    </location>
</feature>
<proteinExistence type="predicted"/>
<feature type="transmembrane region" description="Helical" evidence="6">
    <location>
        <begin position="305"/>
        <end position="323"/>
    </location>
</feature>
<protein>
    <submittedName>
        <fullName evidence="8">MFS transporter</fullName>
    </submittedName>
</protein>
<feature type="transmembrane region" description="Helical" evidence="6">
    <location>
        <begin position="419"/>
        <end position="440"/>
    </location>
</feature>
<dbReference type="PROSITE" id="PS50850">
    <property type="entry name" value="MFS"/>
    <property type="match status" value="1"/>
</dbReference>
<comment type="subcellular location">
    <subcellularLocation>
        <location evidence="1">Cell membrane</location>
        <topology evidence="1">Multi-pass membrane protein</topology>
    </subcellularLocation>
</comment>
<dbReference type="Gene3D" id="1.20.1250.20">
    <property type="entry name" value="MFS general substrate transporter like domains"/>
    <property type="match status" value="2"/>
</dbReference>
<evidence type="ECO:0000313" key="9">
    <source>
        <dbReference type="Proteomes" id="UP001501358"/>
    </source>
</evidence>
<evidence type="ECO:0000256" key="1">
    <source>
        <dbReference type="ARBA" id="ARBA00004651"/>
    </source>
</evidence>
<name>A0ABN3MIF0_9ACTN</name>
<evidence type="ECO:0000313" key="8">
    <source>
        <dbReference type="EMBL" id="GAA2502700.1"/>
    </source>
</evidence>
<dbReference type="InterPro" id="IPR011701">
    <property type="entry name" value="MFS"/>
</dbReference>
<feature type="compositionally biased region" description="Low complexity" evidence="5">
    <location>
        <begin position="25"/>
        <end position="37"/>
    </location>
</feature>
<feature type="transmembrane region" description="Helical" evidence="6">
    <location>
        <begin position="357"/>
        <end position="379"/>
    </location>
</feature>
<evidence type="ECO:0000256" key="4">
    <source>
        <dbReference type="ARBA" id="ARBA00023136"/>
    </source>
</evidence>
<keyword evidence="3 6" id="KW-1133">Transmembrane helix</keyword>
<dbReference type="SUPFAM" id="SSF103473">
    <property type="entry name" value="MFS general substrate transporter"/>
    <property type="match status" value="2"/>
</dbReference>
<evidence type="ECO:0000256" key="2">
    <source>
        <dbReference type="ARBA" id="ARBA00022692"/>
    </source>
</evidence>
<dbReference type="Proteomes" id="UP001501358">
    <property type="component" value="Unassembled WGS sequence"/>
</dbReference>
<accession>A0ABN3MIF0</accession>
<dbReference type="PANTHER" id="PTHR23542:SF1">
    <property type="entry name" value="MAJOR FACILITATOR SUPERFAMILY (MFS) PROFILE DOMAIN-CONTAINING PROTEIN"/>
    <property type="match status" value="1"/>
</dbReference>
<reference evidence="8 9" key="1">
    <citation type="journal article" date="2019" name="Int. J. Syst. Evol. Microbiol.">
        <title>The Global Catalogue of Microorganisms (GCM) 10K type strain sequencing project: providing services to taxonomists for standard genome sequencing and annotation.</title>
        <authorList>
            <consortium name="The Broad Institute Genomics Platform"/>
            <consortium name="The Broad Institute Genome Sequencing Center for Infectious Disease"/>
            <person name="Wu L."/>
            <person name="Ma J."/>
        </authorList>
    </citation>
    <scope>NUCLEOTIDE SEQUENCE [LARGE SCALE GENOMIC DNA]</scope>
    <source>
        <strain evidence="8 9">JCM 6307</strain>
    </source>
</reference>
<evidence type="ECO:0000256" key="3">
    <source>
        <dbReference type="ARBA" id="ARBA00022989"/>
    </source>
</evidence>